<reference evidence="3" key="1">
    <citation type="submission" date="2013-04" db="EMBL/GenBank/DDBJ databases">
        <authorList>
            <person name="Qu J."/>
            <person name="Murali S.C."/>
            <person name="Bandaranaike D."/>
            <person name="Bellair M."/>
            <person name="Blankenburg K."/>
            <person name="Chao H."/>
            <person name="Dinh H."/>
            <person name="Doddapaneni H."/>
            <person name="Downs B."/>
            <person name="Dugan-Rocha S."/>
            <person name="Elkadiri S."/>
            <person name="Gnanaolivu R.D."/>
            <person name="Hernandez B."/>
            <person name="Javaid M."/>
            <person name="Jayaseelan J.C."/>
            <person name="Lee S."/>
            <person name="Li M."/>
            <person name="Ming W."/>
            <person name="Munidasa M."/>
            <person name="Muniz J."/>
            <person name="Nguyen L."/>
            <person name="Ongeri F."/>
            <person name="Osuji N."/>
            <person name="Pu L.-L."/>
            <person name="Puazo M."/>
            <person name="Qu C."/>
            <person name="Quiroz J."/>
            <person name="Raj R."/>
            <person name="Weissenberger G."/>
            <person name="Xin Y."/>
            <person name="Zou X."/>
            <person name="Han Y."/>
            <person name="Richards S."/>
            <person name="Worley K."/>
            <person name="Muzny D."/>
            <person name="Gibbs R."/>
        </authorList>
    </citation>
    <scope>NUCLEOTIDE SEQUENCE</scope>
    <source>
        <strain evidence="3">Sampled in the wild</strain>
    </source>
</reference>
<feature type="domain" description="Phosducin" evidence="2">
    <location>
        <begin position="52"/>
        <end position="182"/>
    </location>
</feature>
<evidence type="ECO:0000259" key="2">
    <source>
        <dbReference type="Pfam" id="PF02114"/>
    </source>
</evidence>
<dbReference type="Pfam" id="PF02114">
    <property type="entry name" value="Phosducin"/>
    <property type="match status" value="1"/>
</dbReference>
<dbReference type="CDD" id="cd02988">
    <property type="entry name" value="Phd_like_VIAF"/>
    <property type="match status" value="1"/>
</dbReference>
<keyword evidence="4" id="KW-1185">Reference proteome</keyword>
<comment type="caution">
    <text evidence="3">The sequence shown here is derived from an EMBL/GenBank/DDBJ whole genome shotgun (WGS) entry which is preliminary data.</text>
</comment>
<dbReference type="SUPFAM" id="SSF52833">
    <property type="entry name" value="Thioredoxin-like"/>
    <property type="match status" value="1"/>
</dbReference>
<dbReference type="InterPro" id="IPR024253">
    <property type="entry name" value="Phosducin_thioredoxin-like_dom"/>
</dbReference>
<name>A0A8K0NZF6_LADFU</name>
<dbReference type="AlphaFoldDB" id="A0A8K0NZF6"/>
<dbReference type="InterPro" id="IPR051498">
    <property type="entry name" value="Phosducin-like_chap/apop_reg"/>
</dbReference>
<reference evidence="3" key="2">
    <citation type="submission" date="2017-10" db="EMBL/GenBank/DDBJ databases">
        <title>Ladona fulva Genome sequencing and assembly.</title>
        <authorList>
            <person name="Murali S."/>
            <person name="Richards S."/>
            <person name="Bandaranaike D."/>
            <person name="Bellair M."/>
            <person name="Blankenburg K."/>
            <person name="Chao H."/>
            <person name="Dinh H."/>
            <person name="Doddapaneni H."/>
            <person name="Dugan-Rocha S."/>
            <person name="Elkadiri S."/>
            <person name="Gnanaolivu R."/>
            <person name="Hernandez B."/>
            <person name="Skinner E."/>
            <person name="Javaid M."/>
            <person name="Lee S."/>
            <person name="Li M."/>
            <person name="Ming W."/>
            <person name="Munidasa M."/>
            <person name="Muniz J."/>
            <person name="Nguyen L."/>
            <person name="Hughes D."/>
            <person name="Osuji N."/>
            <person name="Pu L.-L."/>
            <person name="Puazo M."/>
            <person name="Qu C."/>
            <person name="Quiroz J."/>
            <person name="Raj R."/>
            <person name="Weissenberger G."/>
            <person name="Xin Y."/>
            <person name="Zou X."/>
            <person name="Han Y."/>
            <person name="Worley K."/>
            <person name="Muzny D."/>
            <person name="Gibbs R."/>
        </authorList>
    </citation>
    <scope>NUCLEOTIDE SEQUENCE</scope>
    <source>
        <strain evidence="3">Sampled in the wild</strain>
    </source>
</reference>
<organism evidence="3 4">
    <name type="scientific">Ladona fulva</name>
    <name type="common">Scarce chaser dragonfly</name>
    <name type="synonym">Libellula fulva</name>
    <dbReference type="NCBI Taxonomy" id="123851"/>
    <lineage>
        <taxon>Eukaryota</taxon>
        <taxon>Metazoa</taxon>
        <taxon>Ecdysozoa</taxon>
        <taxon>Arthropoda</taxon>
        <taxon>Hexapoda</taxon>
        <taxon>Insecta</taxon>
        <taxon>Pterygota</taxon>
        <taxon>Palaeoptera</taxon>
        <taxon>Odonata</taxon>
        <taxon>Epiprocta</taxon>
        <taxon>Anisoptera</taxon>
        <taxon>Libelluloidea</taxon>
        <taxon>Libellulidae</taxon>
        <taxon>Ladona</taxon>
    </lineage>
</organism>
<dbReference type="PANTHER" id="PTHR45809">
    <property type="entry name" value="VIRAL IAP-ASSOCIATED FACTOR HOMOLOG"/>
    <property type="match status" value="1"/>
</dbReference>
<gene>
    <name evidence="3" type="ORF">J437_LFUL001662</name>
</gene>
<dbReference type="EMBL" id="KZ308312">
    <property type="protein sequence ID" value="KAG8227118.1"/>
    <property type="molecule type" value="Genomic_DNA"/>
</dbReference>
<evidence type="ECO:0000256" key="1">
    <source>
        <dbReference type="ARBA" id="ARBA00009686"/>
    </source>
</evidence>
<protein>
    <recommendedName>
        <fullName evidence="2">Phosducin domain-containing protein</fullName>
    </recommendedName>
</protein>
<accession>A0A8K0NZF6</accession>
<dbReference type="GO" id="GO:0006457">
    <property type="term" value="P:protein folding"/>
    <property type="evidence" value="ECO:0007669"/>
    <property type="project" value="TreeGrafter"/>
</dbReference>
<dbReference type="PANTHER" id="PTHR45809:SF3">
    <property type="entry name" value="VIRAL IAP-ASSOCIATED FACTOR HOMOLOG"/>
    <property type="match status" value="1"/>
</dbReference>
<dbReference type="Proteomes" id="UP000792457">
    <property type="component" value="Unassembled WGS sequence"/>
</dbReference>
<proteinExistence type="inferred from homology"/>
<dbReference type="GO" id="GO:0005737">
    <property type="term" value="C:cytoplasm"/>
    <property type="evidence" value="ECO:0007669"/>
    <property type="project" value="TreeGrafter"/>
</dbReference>
<dbReference type="InterPro" id="IPR036249">
    <property type="entry name" value="Thioredoxin-like_sf"/>
</dbReference>
<comment type="similarity">
    <text evidence="1">Belongs to the phosducin family.</text>
</comment>
<evidence type="ECO:0000313" key="4">
    <source>
        <dbReference type="Proteomes" id="UP000792457"/>
    </source>
</evidence>
<sequence>MQDPNADTEWNDILRSKGILPPKEKEITEEEIVKIVDSTINEKQGGQGKKLGDLDLDELDELEDEEDERVLLEYRQKRIAEMKAAVAKNRFGDVREISAADYVEQVNQAGEGIWVVLHLFKQGIPQCTLINQFLTQLAEKFPATKFLRSVSTTCIPNYPDHNLPTIFIYHEGQMKSQLVGPTALRGMSLTVDGCDSF</sequence>
<evidence type="ECO:0000313" key="3">
    <source>
        <dbReference type="EMBL" id="KAG8227118.1"/>
    </source>
</evidence>
<dbReference type="Gene3D" id="3.40.30.10">
    <property type="entry name" value="Glutaredoxin"/>
    <property type="match status" value="1"/>
</dbReference>
<dbReference type="OrthoDB" id="45518at2759"/>